<evidence type="ECO:0000259" key="9">
    <source>
        <dbReference type="PROSITE" id="PS51747"/>
    </source>
</evidence>
<dbReference type="EMBL" id="JAMBOL010000043">
    <property type="protein sequence ID" value="MCM3716557.1"/>
    <property type="molecule type" value="Genomic_DNA"/>
</dbReference>
<evidence type="ECO:0000256" key="4">
    <source>
        <dbReference type="ARBA" id="ARBA00022723"/>
    </source>
</evidence>
<dbReference type="EC" id="3.5.4.33" evidence="8"/>
<dbReference type="Pfam" id="PF14437">
    <property type="entry name" value="MafB19-deam"/>
    <property type="match status" value="1"/>
</dbReference>
<feature type="binding site" evidence="8">
    <location>
        <position position="83"/>
    </location>
    <ligand>
        <name>Zn(2+)</name>
        <dbReference type="ChEBI" id="CHEBI:29105"/>
        <note>catalytic</note>
    </ligand>
</feature>
<evidence type="ECO:0000256" key="1">
    <source>
        <dbReference type="ARBA" id="ARBA00010669"/>
    </source>
</evidence>
<dbReference type="InterPro" id="IPR016192">
    <property type="entry name" value="APOBEC/CMP_deaminase_Zn-bd"/>
</dbReference>
<comment type="subunit">
    <text evidence="2 8">Homodimer.</text>
</comment>
<dbReference type="FunFam" id="3.40.140.10:FF:000005">
    <property type="entry name" value="tRNA-specific adenosine deaminase"/>
    <property type="match status" value="1"/>
</dbReference>
<dbReference type="InterPro" id="IPR002125">
    <property type="entry name" value="CMP_dCMP_dom"/>
</dbReference>
<dbReference type="NCBIfam" id="NF008113">
    <property type="entry name" value="PRK10860.1"/>
    <property type="match status" value="1"/>
</dbReference>
<gene>
    <name evidence="8 10" type="primary">tadA</name>
    <name evidence="10" type="ORF">M3202_21160</name>
</gene>
<evidence type="ECO:0000256" key="8">
    <source>
        <dbReference type="HAMAP-Rule" id="MF_00972"/>
    </source>
</evidence>
<dbReference type="Gene3D" id="3.40.140.10">
    <property type="entry name" value="Cytidine Deaminase, domain 2"/>
    <property type="match status" value="1"/>
</dbReference>
<evidence type="ECO:0000256" key="6">
    <source>
        <dbReference type="ARBA" id="ARBA00022833"/>
    </source>
</evidence>
<dbReference type="PROSITE" id="PS51747">
    <property type="entry name" value="CYT_DCMP_DEAMINASES_2"/>
    <property type="match status" value="1"/>
</dbReference>
<comment type="caution">
    <text evidence="10">The sequence shown here is derived from an EMBL/GenBank/DDBJ whole genome shotgun (WGS) entry which is preliminary data.</text>
</comment>
<proteinExistence type="inferred from homology"/>
<evidence type="ECO:0000256" key="5">
    <source>
        <dbReference type="ARBA" id="ARBA00022801"/>
    </source>
</evidence>
<dbReference type="GO" id="GO:0002100">
    <property type="term" value="P:tRNA wobble adenosine to inosine editing"/>
    <property type="evidence" value="ECO:0007669"/>
    <property type="project" value="UniProtKB-UniRule"/>
</dbReference>
<keyword evidence="3 8" id="KW-0819">tRNA processing</keyword>
<dbReference type="GO" id="GO:0052717">
    <property type="term" value="F:tRNA-specific adenosine-34 deaminase activity"/>
    <property type="evidence" value="ECO:0007669"/>
    <property type="project" value="UniProtKB-UniRule"/>
</dbReference>
<feature type="active site" description="Proton donor" evidence="8">
    <location>
        <position position="55"/>
    </location>
</feature>
<evidence type="ECO:0000256" key="3">
    <source>
        <dbReference type="ARBA" id="ARBA00022694"/>
    </source>
</evidence>
<dbReference type="RefSeq" id="WP_251225204.1">
    <property type="nucleotide sequence ID" value="NZ_JAMBOL010000043.1"/>
</dbReference>
<dbReference type="SUPFAM" id="SSF53927">
    <property type="entry name" value="Cytidine deaminase-like"/>
    <property type="match status" value="1"/>
</dbReference>
<evidence type="ECO:0000313" key="10">
    <source>
        <dbReference type="EMBL" id="MCM3716557.1"/>
    </source>
</evidence>
<dbReference type="PANTHER" id="PTHR11079">
    <property type="entry name" value="CYTOSINE DEAMINASE FAMILY MEMBER"/>
    <property type="match status" value="1"/>
</dbReference>
<keyword evidence="5 8" id="KW-0378">Hydrolase</keyword>
<accession>A0A9X2IRL2</accession>
<feature type="binding site" evidence="8">
    <location>
        <position position="53"/>
    </location>
    <ligand>
        <name>Zn(2+)</name>
        <dbReference type="ChEBI" id="CHEBI:29105"/>
        <note>catalytic</note>
    </ligand>
</feature>
<comment type="similarity">
    <text evidence="1">Belongs to the cytidine and deoxycytidylate deaminase family. ADAT2 subfamily.</text>
</comment>
<dbReference type="HAMAP" id="MF_00972">
    <property type="entry name" value="tRNA_aden_deaminase"/>
    <property type="match status" value="1"/>
</dbReference>
<comment type="catalytic activity">
    <reaction evidence="7 8">
        <text>adenosine(34) in tRNA + H2O + H(+) = inosine(34) in tRNA + NH4(+)</text>
        <dbReference type="Rhea" id="RHEA:43168"/>
        <dbReference type="Rhea" id="RHEA-COMP:10373"/>
        <dbReference type="Rhea" id="RHEA-COMP:10374"/>
        <dbReference type="ChEBI" id="CHEBI:15377"/>
        <dbReference type="ChEBI" id="CHEBI:15378"/>
        <dbReference type="ChEBI" id="CHEBI:28938"/>
        <dbReference type="ChEBI" id="CHEBI:74411"/>
        <dbReference type="ChEBI" id="CHEBI:82852"/>
        <dbReference type="EC" id="3.5.4.33"/>
    </reaction>
</comment>
<comment type="function">
    <text evidence="8">Catalyzes the deamination of adenosine to inosine at the wobble position 34 of tRNA(Arg2).</text>
</comment>
<dbReference type="PROSITE" id="PS00903">
    <property type="entry name" value="CYT_DCMP_DEAMINASES_1"/>
    <property type="match status" value="1"/>
</dbReference>
<dbReference type="CDD" id="cd01285">
    <property type="entry name" value="nucleoside_deaminase"/>
    <property type="match status" value="1"/>
</dbReference>
<evidence type="ECO:0000313" key="11">
    <source>
        <dbReference type="Proteomes" id="UP001139179"/>
    </source>
</evidence>
<feature type="binding site" evidence="8">
    <location>
        <position position="86"/>
    </location>
    <ligand>
        <name>Zn(2+)</name>
        <dbReference type="ChEBI" id="CHEBI:29105"/>
        <note>catalytic</note>
    </ligand>
</feature>
<dbReference type="InterPro" id="IPR016193">
    <property type="entry name" value="Cytidine_deaminase-like"/>
</dbReference>
<protein>
    <recommendedName>
        <fullName evidence="8">tRNA-specific adenosine deaminase</fullName>
        <ecNumber evidence="8">3.5.4.33</ecNumber>
    </recommendedName>
</protein>
<feature type="domain" description="CMP/dCMP-type deaminase" evidence="9">
    <location>
        <begin position="2"/>
        <end position="148"/>
    </location>
</feature>
<comment type="cofactor">
    <cofactor evidence="8">
        <name>Zn(2+)</name>
        <dbReference type="ChEBI" id="CHEBI:29105"/>
    </cofactor>
    <text evidence="8">Binds 1 zinc ion per subunit.</text>
</comment>
<keyword evidence="11" id="KW-1185">Reference proteome</keyword>
<reference evidence="10" key="1">
    <citation type="submission" date="2022-05" db="EMBL/GenBank/DDBJ databases">
        <title>Comparative Genomics of Spacecraft Associated Microbes.</title>
        <authorList>
            <person name="Tran M.T."/>
            <person name="Wright A."/>
            <person name="Seuylemezian A."/>
            <person name="Eisen J."/>
            <person name="Coil D."/>
        </authorList>
    </citation>
    <scope>NUCLEOTIDE SEQUENCE</scope>
    <source>
        <strain evidence="10">214.1.1</strain>
    </source>
</reference>
<evidence type="ECO:0000256" key="2">
    <source>
        <dbReference type="ARBA" id="ARBA00011738"/>
    </source>
</evidence>
<evidence type="ECO:0000256" key="7">
    <source>
        <dbReference type="ARBA" id="ARBA00048045"/>
    </source>
</evidence>
<dbReference type="Proteomes" id="UP001139179">
    <property type="component" value="Unassembled WGS sequence"/>
</dbReference>
<organism evidence="10 11">
    <name type="scientific">Halalkalibacter oceani</name>
    <dbReference type="NCBI Taxonomy" id="1653776"/>
    <lineage>
        <taxon>Bacteria</taxon>
        <taxon>Bacillati</taxon>
        <taxon>Bacillota</taxon>
        <taxon>Bacilli</taxon>
        <taxon>Bacillales</taxon>
        <taxon>Bacillaceae</taxon>
        <taxon>Halalkalibacter</taxon>
    </lineage>
</organism>
<keyword evidence="6 8" id="KW-0862">Zinc</keyword>
<name>A0A9X2IRL2_9BACI</name>
<dbReference type="PANTHER" id="PTHR11079:SF202">
    <property type="entry name" value="TRNA-SPECIFIC ADENOSINE DEAMINASE"/>
    <property type="match status" value="1"/>
</dbReference>
<keyword evidence="4 8" id="KW-0479">Metal-binding</keyword>
<dbReference type="InterPro" id="IPR028883">
    <property type="entry name" value="tRNA_aden_deaminase"/>
</dbReference>
<dbReference type="GO" id="GO:0008270">
    <property type="term" value="F:zinc ion binding"/>
    <property type="evidence" value="ECO:0007669"/>
    <property type="project" value="UniProtKB-UniRule"/>
</dbReference>
<dbReference type="AlphaFoldDB" id="A0A9X2IRL2"/>
<dbReference type="InterPro" id="IPR058535">
    <property type="entry name" value="MafB19-deam"/>
</dbReference>
<sequence>MDKDQKWMTRALEEADKAAALGEVPIGAVVVRGDELIAAAHNRRECDRQALAHAELLAIEEACKKLGSWRLLDCTLYVTLEPCPMCAGAIVQSRIEKVVYGASDPKAGCAGTLMNLLDEPRFNHTAAVVSGCMENECAERLRFFFRQLRARKKSDNTE</sequence>